<dbReference type="PROSITE" id="PS50850">
    <property type="entry name" value="MFS"/>
    <property type="match status" value="1"/>
</dbReference>
<keyword evidence="7" id="KW-1185">Reference proteome</keyword>
<feature type="transmembrane region" description="Helical" evidence="4">
    <location>
        <begin position="316"/>
        <end position="338"/>
    </location>
</feature>
<dbReference type="AlphaFoldDB" id="A0A158JAV1"/>
<accession>A0A158JAV1</accession>
<gene>
    <name evidence="6" type="ORF">AWB67_03607</name>
</gene>
<dbReference type="Pfam" id="PF07690">
    <property type="entry name" value="MFS_1"/>
    <property type="match status" value="1"/>
</dbReference>
<feature type="transmembrane region" description="Helical" evidence="4">
    <location>
        <begin position="125"/>
        <end position="144"/>
    </location>
</feature>
<evidence type="ECO:0000259" key="5">
    <source>
        <dbReference type="PROSITE" id="PS50850"/>
    </source>
</evidence>
<evidence type="ECO:0000313" key="7">
    <source>
        <dbReference type="Proteomes" id="UP000054925"/>
    </source>
</evidence>
<protein>
    <submittedName>
        <fullName evidence="6">Major facilitator transporter</fullName>
    </submittedName>
</protein>
<feature type="transmembrane region" description="Helical" evidence="4">
    <location>
        <begin position="65"/>
        <end position="84"/>
    </location>
</feature>
<feature type="transmembrane region" description="Helical" evidence="4">
    <location>
        <begin position="350"/>
        <end position="370"/>
    </location>
</feature>
<dbReference type="RefSeq" id="WP_087657589.1">
    <property type="nucleotide sequence ID" value="NZ_FCOL02000020.1"/>
</dbReference>
<proteinExistence type="predicted"/>
<dbReference type="OrthoDB" id="9810614at2"/>
<sequence>MSRPLILGISIVSLANALLGTLVSVMLSAHGLGNTGVGLVMSCYWLGYIVSALTTGSVIERIGHVRAFTAFAATVATSVLALTFGKQTEVWALCRVLTGYGCAALFMVTESWLSASSTSSTRGTVFGTYMLATYICMGAGQFLLNVDPSGVNLLTLDGLLFAVALIPVALVRDNPPPVDQVSRFGIKRLVSIAPVSALVCAMSGLASGAFYGMIAPALRVAHEPTRNVSFVVASLVFGGLVAQLPVGRLSDSIDRRLVMTGAAAGSAVSAMVLARTFGHVSVGSLCILTGVLGACLSVLYPLAVAHVNDRIAKGDAIPASGALILVNGTGSLFGPALAGLLMRFFGADGLFGLMAFTAAMAAAICFRAIAASGPALSIRPFLMLHGHAMLNPGLHPHLRFRARHYVPETLQTPAQVVKKTP</sequence>
<keyword evidence="1 4" id="KW-0812">Transmembrane</keyword>
<feature type="transmembrane region" description="Helical" evidence="4">
    <location>
        <begin position="280"/>
        <end position="304"/>
    </location>
</feature>
<feature type="transmembrane region" description="Helical" evidence="4">
    <location>
        <begin position="7"/>
        <end position="29"/>
    </location>
</feature>
<keyword evidence="3 4" id="KW-0472">Membrane</keyword>
<dbReference type="Gene3D" id="1.20.1250.20">
    <property type="entry name" value="MFS general substrate transporter like domains"/>
    <property type="match status" value="2"/>
</dbReference>
<dbReference type="InterPro" id="IPR047200">
    <property type="entry name" value="MFS_YcaD-like"/>
</dbReference>
<evidence type="ECO:0000256" key="1">
    <source>
        <dbReference type="ARBA" id="ARBA00022692"/>
    </source>
</evidence>
<feature type="transmembrane region" description="Helical" evidence="4">
    <location>
        <begin position="192"/>
        <end position="215"/>
    </location>
</feature>
<evidence type="ECO:0000256" key="2">
    <source>
        <dbReference type="ARBA" id="ARBA00022989"/>
    </source>
</evidence>
<dbReference type="EMBL" id="FCOL02000020">
    <property type="protein sequence ID" value="SAL65968.1"/>
    <property type="molecule type" value="Genomic_DNA"/>
</dbReference>
<dbReference type="GO" id="GO:0005886">
    <property type="term" value="C:plasma membrane"/>
    <property type="evidence" value="ECO:0007669"/>
    <property type="project" value="TreeGrafter"/>
</dbReference>
<reference evidence="6" key="1">
    <citation type="submission" date="2016-01" db="EMBL/GenBank/DDBJ databases">
        <authorList>
            <person name="Peeters C."/>
        </authorList>
    </citation>
    <scope>NUCLEOTIDE SEQUENCE [LARGE SCALE GENOMIC DNA]</scope>
    <source>
        <strain evidence="6">LMG 22937</strain>
    </source>
</reference>
<feature type="transmembrane region" description="Helical" evidence="4">
    <location>
        <begin position="257"/>
        <end position="274"/>
    </location>
</feature>
<dbReference type="Proteomes" id="UP000054925">
    <property type="component" value="Unassembled WGS sequence"/>
</dbReference>
<dbReference type="InterPro" id="IPR020846">
    <property type="entry name" value="MFS_dom"/>
</dbReference>
<dbReference type="PANTHER" id="PTHR23521">
    <property type="entry name" value="TRANSPORTER MFS SUPERFAMILY"/>
    <property type="match status" value="1"/>
</dbReference>
<dbReference type="CDD" id="cd17477">
    <property type="entry name" value="MFS_YcaD_like"/>
    <property type="match status" value="1"/>
</dbReference>
<feature type="transmembrane region" description="Helical" evidence="4">
    <location>
        <begin position="227"/>
        <end position="245"/>
    </location>
</feature>
<evidence type="ECO:0000256" key="4">
    <source>
        <dbReference type="SAM" id="Phobius"/>
    </source>
</evidence>
<dbReference type="SUPFAM" id="SSF103473">
    <property type="entry name" value="MFS general substrate transporter"/>
    <property type="match status" value="1"/>
</dbReference>
<comment type="caution">
    <text evidence="6">The sequence shown here is derived from an EMBL/GenBank/DDBJ whole genome shotgun (WGS) entry which is preliminary data.</text>
</comment>
<dbReference type="InterPro" id="IPR011701">
    <property type="entry name" value="MFS"/>
</dbReference>
<feature type="domain" description="Major facilitator superfamily (MFS) profile" evidence="5">
    <location>
        <begin position="192"/>
        <end position="421"/>
    </location>
</feature>
<feature type="transmembrane region" description="Helical" evidence="4">
    <location>
        <begin position="150"/>
        <end position="171"/>
    </location>
</feature>
<keyword evidence="2 4" id="KW-1133">Transmembrane helix</keyword>
<feature type="transmembrane region" description="Helical" evidence="4">
    <location>
        <begin position="35"/>
        <end position="53"/>
    </location>
</feature>
<organism evidence="6 7">
    <name type="scientific">Caballeronia terrestris</name>
    <dbReference type="NCBI Taxonomy" id="1226301"/>
    <lineage>
        <taxon>Bacteria</taxon>
        <taxon>Pseudomonadati</taxon>
        <taxon>Pseudomonadota</taxon>
        <taxon>Betaproteobacteria</taxon>
        <taxon>Burkholderiales</taxon>
        <taxon>Burkholderiaceae</taxon>
        <taxon>Caballeronia</taxon>
    </lineage>
</organism>
<feature type="transmembrane region" description="Helical" evidence="4">
    <location>
        <begin position="90"/>
        <end position="113"/>
    </location>
</feature>
<name>A0A158JAV1_9BURK</name>
<dbReference type="PANTHER" id="PTHR23521:SF3">
    <property type="entry name" value="MFS TRANSPORTER"/>
    <property type="match status" value="1"/>
</dbReference>
<dbReference type="GO" id="GO:0022857">
    <property type="term" value="F:transmembrane transporter activity"/>
    <property type="evidence" value="ECO:0007669"/>
    <property type="project" value="InterPro"/>
</dbReference>
<evidence type="ECO:0000313" key="6">
    <source>
        <dbReference type="EMBL" id="SAL65968.1"/>
    </source>
</evidence>
<dbReference type="InterPro" id="IPR036259">
    <property type="entry name" value="MFS_trans_sf"/>
</dbReference>
<evidence type="ECO:0000256" key="3">
    <source>
        <dbReference type="ARBA" id="ARBA00023136"/>
    </source>
</evidence>